<dbReference type="AlphaFoldDB" id="A0A7J8DX68"/>
<name>A0A7J8DX68_ROUAE</name>
<feature type="region of interest" description="Disordered" evidence="1">
    <location>
        <begin position="147"/>
        <end position="169"/>
    </location>
</feature>
<feature type="compositionally biased region" description="Low complexity" evidence="1">
    <location>
        <begin position="80"/>
        <end position="89"/>
    </location>
</feature>
<proteinExistence type="predicted"/>
<dbReference type="EMBL" id="JACASE010000011">
    <property type="protein sequence ID" value="KAF6427784.1"/>
    <property type="molecule type" value="Genomic_DNA"/>
</dbReference>
<gene>
    <name evidence="2" type="ORF">HJG63_008273</name>
</gene>
<accession>A0A7J8DX68</accession>
<evidence type="ECO:0000313" key="3">
    <source>
        <dbReference type="Proteomes" id="UP000593571"/>
    </source>
</evidence>
<keyword evidence="3" id="KW-1185">Reference proteome</keyword>
<dbReference type="Proteomes" id="UP000593571">
    <property type="component" value="Unassembled WGS sequence"/>
</dbReference>
<evidence type="ECO:0000313" key="2">
    <source>
        <dbReference type="EMBL" id="KAF6427784.1"/>
    </source>
</evidence>
<evidence type="ECO:0000256" key="1">
    <source>
        <dbReference type="SAM" id="MobiDB-lite"/>
    </source>
</evidence>
<organism evidence="2 3">
    <name type="scientific">Rousettus aegyptiacus</name>
    <name type="common">Egyptian fruit bat</name>
    <name type="synonym">Pteropus aegyptiacus</name>
    <dbReference type="NCBI Taxonomy" id="9407"/>
    <lineage>
        <taxon>Eukaryota</taxon>
        <taxon>Metazoa</taxon>
        <taxon>Chordata</taxon>
        <taxon>Craniata</taxon>
        <taxon>Vertebrata</taxon>
        <taxon>Euteleostomi</taxon>
        <taxon>Mammalia</taxon>
        <taxon>Eutheria</taxon>
        <taxon>Laurasiatheria</taxon>
        <taxon>Chiroptera</taxon>
        <taxon>Yinpterochiroptera</taxon>
        <taxon>Pteropodoidea</taxon>
        <taxon>Pteropodidae</taxon>
        <taxon>Rousettinae</taxon>
        <taxon>Rousettus</taxon>
    </lineage>
</organism>
<comment type="caution">
    <text evidence="2">The sequence shown here is derived from an EMBL/GenBank/DDBJ whole genome shotgun (WGS) entry which is preliminary data.</text>
</comment>
<feature type="region of interest" description="Disordered" evidence="1">
    <location>
        <begin position="73"/>
        <end position="126"/>
    </location>
</feature>
<sequence>MRLARTHAKGRCVAAGPRDRQLSETALRLPGSAGKRLNDLSGLKWVREQHGLRRAGTVSRAWRPRAWRAPRLSGFPHVISSPSAPSASPQGRDPEHPDDERGFQKLSEIGGGSESSHKALPRWKRNFESGRDAARALLPASALQGEPALPRAALPESWHPSGGSATEHA</sequence>
<protein>
    <submittedName>
        <fullName evidence="2">Uncharacterized protein</fullName>
    </submittedName>
</protein>
<feature type="compositionally biased region" description="Basic and acidic residues" evidence="1">
    <location>
        <begin position="92"/>
        <end position="103"/>
    </location>
</feature>
<reference evidence="2 3" key="1">
    <citation type="journal article" date="2020" name="Nature">
        <title>Six reference-quality genomes reveal evolution of bat adaptations.</title>
        <authorList>
            <person name="Jebb D."/>
            <person name="Huang Z."/>
            <person name="Pippel M."/>
            <person name="Hughes G.M."/>
            <person name="Lavrichenko K."/>
            <person name="Devanna P."/>
            <person name="Winkler S."/>
            <person name="Jermiin L.S."/>
            <person name="Skirmuntt E.C."/>
            <person name="Katzourakis A."/>
            <person name="Burkitt-Gray L."/>
            <person name="Ray D.A."/>
            <person name="Sullivan K.A.M."/>
            <person name="Roscito J.G."/>
            <person name="Kirilenko B.M."/>
            <person name="Davalos L.M."/>
            <person name="Corthals A.P."/>
            <person name="Power M.L."/>
            <person name="Jones G."/>
            <person name="Ransome R.D."/>
            <person name="Dechmann D.K.N."/>
            <person name="Locatelli A.G."/>
            <person name="Puechmaille S.J."/>
            <person name="Fedrigo O."/>
            <person name="Jarvis E.D."/>
            <person name="Hiller M."/>
            <person name="Vernes S.C."/>
            <person name="Myers E.W."/>
            <person name="Teeling E.C."/>
        </authorList>
    </citation>
    <scope>NUCLEOTIDE SEQUENCE [LARGE SCALE GENOMIC DNA]</scope>
    <source>
        <strain evidence="2">MRouAeg1</strain>
        <tissue evidence="2">Muscle</tissue>
    </source>
</reference>